<sequence length="215" mass="24460">MKNTFLILRILYPVWMIIGMFALMYIPSVFVVSENPLATTENIKNNELLFRVGILASIITQLLYIVIPILLYKVFKQTDATQAMLMLAFSLVAAPIALFGSIYDLQMLSTLDQPEIVMSHFNFKRYSLVMATIFWGLWLFPLGKLAIKSKYFPILIGYCLYAGGVGYLLSAAVKIVFPNYEMIFNISEILTIGEVIFILWFVIKGPKILNETTEN</sequence>
<feature type="transmembrane region" description="Helical" evidence="1">
    <location>
        <begin position="155"/>
        <end position="177"/>
    </location>
</feature>
<accession>A0ABM9NXE5</accession>
<evidence type="ECO:0000313" key="2">
    <source>
        <dbReference type="EMBL" id="CAL2082394.1"/>
    </source>
</evidence>
<feature type="transmembrane region" description="Helical" evidence="1">
    <location>
        <begin position="123"/>
        <end position="143"/>
    </location>
</feature>
<dbReference type="InterPro" id="IPR025495">
    <property type="entry name" value="DUF4386"/>
</dbReference>
<feature type="transmembrane region" description="Helical" evidence="1">
    <location>
        <begin position="183"/>
        <end position="203"/>
    </location>
</feature>
<keyword evidence="1" id="KW-1133">Transmembrane helix</keyword>
<gene>
    <name evidence="2" type="ORF">T190607A01A_11354</name>
</gene>
<evidence type="ECO:0000256" key="1">
    <source>
        <dbReference type="SAM" id="Phobius"/>
    </source>
</evidence>
<feature type="transmembrane region" description="Helical" evidence="1">
    <location>
        <begin position="84"/>
        <end position="103"/>
    </location>
</feature>
<feature type="transmembrane region" description="Helical" evidence="1">
    <location>
        <begin position="52"/>
        <end position="72"/>
    </location>
</feature>
<feature type="transmembrane region" description="Helical" evidence="1">
    <location>
        <begin position="12"/>
        <end position="32"/>
    </location>
</feature>
<reference evidence="2 3" key="1">
    <citation type="submission" date="2024-05" db="EMBL/GenBank/DDBJ databases">
        <authorList>
            <person name="Duchaud E."/>
        </authorList>
    </citation>
    <scope>NUCLEOTIDE SEQUENCE [LARGE SCALE GENOMIC DNA]</scope>
    <source>
        <strain evidence="2">Ena-SAMPLE-TAB-13-05-2024-13:56:06:370-140302</strain>
    </source>
</reference>
<keyword evidence="1" id="KW-0472">Membrane</keyword>
<keyword evidence="3" id="KW-1185">Reference proteome</keyword>
<dbReference type="Pfam" id="PF14329">
    <property type="entry name" value="DUF4386"/>
    <property type="match status" value="1"/>
</dbReference>
<dbReference type="Proteomes" id="UP001497416">
    <property type="component" value="Unassembled WGS sequence"/>
</dbReference>
<comment type="caution">
    <text evidence="2">The sequence shown here is derived from an EMBL/GenBank/DDBJ whole genome shotgun (WGS) entry which is preliminary data.</text>
</comment>
<protein>
    <recommendedName>
        <fullName evidence="4">DUF4386 domain-containing protein</fullName>
    </recommendedName>
</protein>
<proteinExistence type="predicted"/>
<evidence type="ECO:0008006" key="4">
    <source>
        <dbReference type="Google" id="ProtNLM"/>
    </source>
</evidence>
<keyword evidence="1" id="KW-0812">Transmembrane</keyword>
<dbReference type="EMBL" id="CAXIXY010000003">
    <property type="protein sequence ID" value="CAL2082394.1"/>
    <property type="molecule type" value="Genomic_DNA"/>
</dbReference>
<evidence type="ECO:0000313" key="3">
    <source>
        <dbReference type="Proteomes" id="UP001497416"/>
    </source>
</evidence>
<name>A0ABM9NXE5_9FLAO</name>
<dbReference type="RefSeq" id="WP_348711273.1">
    <property type="nucleotide sequence ID" value="NZ_CAXIXY010000003.1"/>
</dbReference>
<organism evidence="2 3">
    <name type="scientific">Tenacibaculum platacis</name>
    <dbReference type="NCBI Taxonomy" id="3137852"/>
    <lineage>
        <taxon>Bacteria</taxon>
        <taxon>Pseudomonadati</taxon>
        <taxon>Bacteroidota</taxon>
        <taxon>Flavobacteriia</taxon>
        <taxon>Flavobacteriales</taxon>
        <taxon>Flavobacteriaceae</taxon>
        <taxon>Tenacibaculum</taxon>
    </lineage>
</organism>